<evidence type="ECO:0000313" key="2">
    <source>
        <dbReference type="EMBL" id="MFH8253013.1"/>
    </source>
</evidence>
<name>A0ABW7QDM5_9MICO</name>
<sequence>MATDDDALKQRNTLFQAISWLGSESEPSTPGTEGAEASDVAKHLRTLYSTTRTITTPGGVKKAVTKISTADAAKALGVSQRTVQRWLKGVHTPKQTVMNNLKKKARQAVTTKRGRQQMVRRARANQRIPMGGVKVSVTGTQGPRDYSRDRTIQQKLTPEEYENFRSAWAMGGDVAAREYLEAVLSEKYVDDWKIGKISGMSMNGIDAGDDRSDPRASR</sequence>
<feature type="region of interest" description="Disordered" evidence="1">
    <location>
        <begin position="19"/>
        <end position="38"/>
    </location>
</feature>
<organism evidence="2 3">
    <name type="scientific">Microbacterium alkaliflavum</name>
    <dbReference type="NCBI Taxonomy" id="3248839"/>
    <lineage>
        <taxon>Bacteria</taxon>
        <taxon>Bacillati</taxon>
        <taxon>Actinomycetota</taxon>
        <taxon>Actinomycetes</taxon>
        <taxon>Micrococcales</taxon>
        <taxon>Microbacteriaceae</taxon>
        <taxon>Microbacterium</taxon>
    </lineage>
</organism>
<evidence type="ECO:0000256" key="1">
    <source>
        <dbReference type="SAM" id="MobiDB-lite"/>
    </source>
</evidence>
<dbReference type="InterPro" id="IPR001387">
    <property type="entry name" value="Cro/C1-type_HTH"/>
</dbReference>
<reference evidence="2 3" key="1">
    <citation type="submission" date="2024-09" db="EMBL/GenBank/DDBJ databases">
        <authorList>
            <person name="Pan X."/>
        </authorList>
    </citation>
    <scope>NUCLEOTIDE SEQUENCE [LARGE SCALE GENOMIC DNA]</scope>
    <source>
        <strain evidence="2 3">B2969</strain>
    </source>
</reference>
<dbReference type="EMBL" id="JBIQWL010000015">
    <property type="protein sequence ID" value="MFH8253013.1"/>
    <property type="molecule type" value="Genomic_DNA"/>
</dbReference>
<gene>
    <name evidence="2" type="ORF">ACH3VR_21785</name>
</gene>
<protein>
    <submittedName>
        <fullName evidence="2">Helix-turn-helix domain-containing protein</fullName>
    </submittedName>
</protein>
<proteinExistence type="predicted"/>
<dbReference type="Proteomes" id="UP001610861">
    <property type="component" value="Unassembled WGS sequence"/>
</dbReference>
<evidence type="ECO:0000313" key="3">
    <source>
        <dbReference type="Proteomes" id="UP001610861"/>
    </source>
</evidence>
<comment type="caution">
    <text evidence="2">The sequence shown here is derived from an EMBL/GenBank/DDBJ whole genome shotgun (WGS) entry which is preliminary data.</text>
</comment>
<dbReference type="Pfam" id="PF13384">
    <property type="entry name" value="HTH_23"/>
    <property type="match status" value="1"/>
</dbReference>
<dbReference type="RefSeq" id="WP_397558441.1">
    <property type="nucleotide sequence ID" value="NZ_JBIQWL010000015.1"/>
</dbReference>
<dbReference type="CDD" id="cd00093">
    <property type="entry name" value="HTH_XRE"/>
    <property type="match status" value="1"/>
</dbReference>
<accession>A0ABW7QDM5</accession>
<keyword evidence="3" id="KW-1185">Reference proteome</keyword>